<feature type="compositionally biased region" description="Basic and acidic residues" evidence="1">
    <location>
        <begin position="71"/>
        <end position="80"/>
    </location>
</feature>
<evidence type="ECO:0000313" key="2">
    <source>
        <dbReference type="EMBL" id="GIX92220.1"/>
    </source>
</evidence>
<keyword evidence="3" id="KW-1185">Reference proteome</keyword>
<gene>
    <name evidence="2" type="ORF">CEXT_593131</name>
</gene>
<feature type="compositionally biased region" description="Polar residues" evidence="1">
    <location>
        <begin position="81"/>
        <end position="90"/>
    </location>
</feature>
<proteinExistence type="predicted"/>
<organism evidence="2 3">
    <name type="scientific">Caerostris extrusa</name>
    <name type="common">Bark spider</name>
    <name type="synonym">Caerostris bankana</name>
    <dbReference type="NCBI Taxonomy" id="172846"/>
    <lineage>
        <taxon>Eukaryota</taxon>
        <taxon>Metazoa</taxon>
        <taxon>Ecdysozoa</taxon>
        <taxon>Arthropoda</taxon>
        <taxon>Chelicerata</taxon>
        <taxon>Arachnida</taxon>
        <taxon>Araneae</taxon>
        <taxon>Araneomorphae</taxon>
        <taxon>Entelegynae</taxon>
        <taxon>Araneoidea</taxon>
        <taxon>Araneidae</taxon>
        <taxon>Caerostris</taxon>
    </lineage>
</organism>
<evidence type="ECO:0000313" key="3">
    <source>
        <dbReference type="Proteomes" id="UP001054945"/>
    </source>
</evidence>
<accession>A0AAV4P6K9</accession>
<dbReference type="EMBL" id="BPLR01004107">
    <property type="protein sequence ID" value="GIX92220.1"/>
    <property type="molecule type" value="Genomic_DNA"/>
</dbReference>
<evidence type="ECO:0000256" key="1">
    <source>
        <dbReference type="SAM" id="MobiDB-lite"/>
    </source>
</evidence>
<feature type="region of interest" description="Disordered" evidence="1">
    <location>
        <begin position="71"/>
        <end position="90"/>
    </location>
</feature>
<comment type="caution">
    <text evidence="2">The sequence shown here is derived from an EMBL/GenBank/DDBJ whole genome shotgun (WGS) entry which is preliminary data.</text>
</comment>
<sequence length="90" mass="10875">MIFFQPQRSFFFSTIRKKAQKMRKLPVINSRDFFELVIYKLKGRKPRTQPQGRAETRGVYQRLNYHQSDVMGKEQEKFTHNDSFNENLSK</sequence>
<protein>
    <submittedName>
        <fullName evidence="2">Uncharacterized protein</fullName>
    </submittedName>
</protein>
<dbReference type="AlphaFoldDB" id="A0AAV4P6K9"/>
<reference evidence="2 3" key="1">
    <citation type="submission" date="2021-06" db="EMBL/GenBank/DDBJ databases">
        <title>Caerostris extrusa draft genome.</title>
        <authorList>
            <person name="Kono N."/>
            <person name="Arakawa K."/>
        </authorList>
    </citation>
    <scope>NUCLEOTIDE SEQUENCE [LARGE SCALE GENOMIC DNA]</scope>
</reference>
<dbReference type="Proteomes" id="UP001054945">
    <property type="component" value="Unassembled WGS sequence"/>
</dbReference>
<name>A0AAV4P6K9_CAEEX</name>